<dbReference type="PANTHER" id="PTHR10046">
    <property type="entry name" value="ATP DEPENDENT LON PROTEASE FAMILY MEMBER"/>
    <property type="match status" value="1"/>
</dbReference>
<dbReference type="NCBIfam" id="NF008053">
    <property type="entry name" value="PRK10787.1"/>
    <property type="match status" value="1"/>
</dbReference>
<feature type="compositionally biased region" description="Basic and acidic residues" evidence="16">
    <location>
        <begin position="229"/>
        <end position="245"/>
    </location>
</feature>
<comment type="subunit">
    <text evidence="10 11">Homohexamer. Organized in a ring with a central cavity.</text>
</comment>
<dbReference type="SMART" id="SM00464">
    <property type="entry name" value="LON"/>
    <property type="match status" value="1"/>
</dbReference>
<feature type="region of interest" description="Disordered" evidence="16">
    <location>
        <begin position="805"/>
        <end position="834"/>
    </location>
</feature>
<dbReference type="PROSITE" id="PS51786">
    <property type="entry name" value="LON_PROTEOLYTIC"/>
    <property type="match status" value="1"/>
</dbReference>
<dbReference type="PRINTS" id="PR00830">
    <property type="entry name" value="ENDOLAPTASE"/>
</dbReference>
<dbReference type="Gene3D" id="2.30.130.40">
    <property type="entry name" value="LON domain-like"/>
    <property type="match status" value="1"/>
</dbReference>
<comment type="catalytic activity">
    <reaction evidence="9 10 11 14">
        <text>Hydrolysis of proteins in presence of ATP.</text>
        <dbReference type="EC" id="3.4.21.53"/>
    </reaction>
</comment>
<dbReference type="SUPFAM" id="SSF52540">
    <property type="entry name" value="P-loop containing nucleoside triphosphate hydrolases"/>
    <property type="match status" value="1"/>
</dbReference>
<organism evidence="19 20">
    <name type="scientific">Persicimonas caeni</name>
    <dbReference type="NCBI Taxonomy" id="2292766"/>
    <lineage>
        <taxon>Bacteria</taxon>
        <taxon>Deltaproteobacteria</taxon>
        <taxon>Bradymonadales</taxon>
        <taxon>Bradymonadaceae</taxon>
        <taxon>Persicimonas</taxon>
    </lineage>
</organism>
<evidence type="ECO:0000256" key="5">
    <source>
        <dbReference type="ARBA" id="ARBA00022801"/>
    </source>
</evidence>
<dbReference type="InterPro" id="IPR003593">
    <property type="entry name" value="AAA+_ATPase"/>
</dbReference>
<evidence type="ECO:0000256" key="13">
    <source>
        <dbReference type="PIRSR" id="PIRSR001174-2"/>
    </source>
</evidence>
<comment type="induction">
    <text evidence="10">By heat shock.</text>
</comment>
<dbReference type="InterPro" id="IPR014721">
    <property type="entry name" value="Ribsml_uS5_D2-typ_fold_subgr"/>
</dbReference>
<evidence type="ECO:0000256" key="9">
    <source>
        <dbReference type="ARBA" id="ARBA00050665"/>
    </source>
</evidence>
<evidence type="ECO:0000259" key="18">
    <source>
        <dbReference type="PROSITE" id="PS51787"/>
    </source>
</evidence>
<keyword evidence="8 10" id="KW-0346">Stress response</keyword>
<dbReference type="Gene3D" id="1.20.5.5270">
    <property type="match status" value="1"/>
</dbReference>
<dbReference type="Gene3D" id="1.10.8.60">
    <property type="match status" value="1"/>
</dbReference>
<dbReference type="InterPro" id="IPR046336">
    <property type="entry name" value="Lon_prtase_N_sf"/>
</dbReference>
<evidence type="ECO:0000313" key="19">
    <source>
        <dbReference type="EMBL" id="QDG51803.1"/>
    </source>
</evidence>
<dbReference type="SUPFAM" id="SSF88697">
    <property type="entry name" value="PUA domain-like"/>
    <property type="match status" value="1"/>
</dbReference>
<keyword evidence="6 10" id="KW-0720">Serine protease</keyword>
<evidence type="ECO:0000256" key="1">
    <source>
        <dbReference type="ARBA" id="ARBA00004496"/>
    </source>
</evidence>
<evidence type="ECO:0000256" key="7">
    <source>
        <dbReference type="ARBA" id="ARBA00022840"/>
    </source>
</evidence>
<keyword evidence="7 10" id="KW-0067">ATP-binding</keyword>
<dbReference type="SUPFAM" id="SSF54211">
    <property type="entry name" value="Ribosomal protein S5 domain 2-like"/>
    <property type="match status" value="1"/>
</dbReference>
<dbReference type="InterPro" id="IPR027417">
    <property type="entry name" value="P-loop_NTPase"/>
</dbReference>
<dbReference type="NCBIfam" id="TIGR00763">
    <property type="entry name" value="lon"/>
    <property type="match status" value="1"/>
</dbReference>
<evidence type="ECO:0000256" key="2">
    <source>
        <dbReference type="ARBA" id="ARBA00022490"/>
    </source>
</evidence>
<dbReference type="InterPro" id="IPR004815">
    <property type="entry name" value="Lon_bac/euk-typ"/>
</dbReference>
<keyword evidence="5 10" id="KW-0378">Hydrolase</keyword>
<dbReference type="Gene3D" id="3.30.230.10">
    <property type="match status" value="1"/>
</dbReference>
<dbReference type="Pfam" id="PF00004">
    <property type="entry name" value="AAA"/>
    <property type="match status" value="1"/>
</dbReference>
<sequence>MPFSHDSEGAGDRPTRRLPLLPLRDIIVFPSMVVPLFVGREKSINALEEAMNANKEIALAAQIKSKTNNPTQDDIYQVGTLGRIVQLLRLPDGTVKVLVEGKQRLRIDQYAKNDKYFEVEVELVEPGAESDKDIDALVEMVRSTFEKYVKLNKRVPPEMLSQVAKITDPAKLADTIVAQLSLKLADKQQILEAFDPGDRLEKLYELMQSEIEIQQVERDIRSRVKKQMERTQREFYGKKDNDSKKSGNKKNQFKNDIDELEARIAEKKLPEDARERLEQELRKLKMMSPMSAEATVARNYIDWVLSLPWFEMTEDRLDVAEAEKTLDADHFGLEKPKERILEHLAVQSLVEEPRGPILCFVGPPGVGKTSLGRSIARATNRNFVRLSLGGVRDEAEIRGHRRTYIGSMPGKLIQSLKKAESSNPVFLLDEIDKMSTDFRGDPSAAMLEVLDPEQNGTFNDHYLDLDYDLSKVMFICTANDLHKIPAPLRDRMEIIQIPGYTDREKLKIARRYLIPKQLENNGIADIDVTITDDAIDRVIHHYTREAGVRNLERELGSVCRKIARRVVDGEADTSFVVEADDVSEFLGPRRHQNQRLEREDHVGLTNGMAWTQFGGVMLHAEVTMMAGTGKIEITGKLGDVMQESAKAAISYVRTRAANLGLSPDFHKKVDLHVHFPEGALPKDGPSAGITMATSLVSALTQIPVRHDVAMTGEITLRGRVLPIGGLKEKLLAAHRTGIRTVLIPKQNTKDLEEVPEVVRDALEIVPVKHFDEVLRYALSLEQPEAFLRQLRQPILPPNILLDDSDRRMSVGRSDEEMEPATAASAVQMDDPPIH</sequence>
<dbReference type="InterPro" id="IPR027065">
    <property type="entry name" value="Lon_Prtase"/>
</dbReference>
<evidence type="ECO:0000259" key="17">
    <source>
        <dbReference type="PROSITE" id="PS51786"/>
    </source>
</evidence>
<dbReference type="GO" id="GO:0004252">
    <property type="term" value="F:serine-type endopeptidase activity"/>
    <property type="evidence" value="ECO:0007669"/>
    <property type="project" value="UniProtKB-UniRule"/>
</dbReference>
<accession>A0A5B8Y5U6</accession>
<feature type="active site" evidence="10 12">
    <location>
        <position position="686"/>
    </location>
</feature>
<feature type="compositionally biased region" description="Basic and acidic residues" evidence="16">
    <location>
        <begin position="805"/>
        <end position="814"/>
    </location>
</feature>
<feature type="domain" description="Lon proteolytic" evidence="17">
    <location>
        <begin position="599"/>
        <end position="780"/>
    </location>
</feature>
<keyword evidence="2 10" id="KW-0963">Cytoplasm</keyword>
<dbReference type="InterPro" id="IPR054594">
    <property type="entry name" value="Lon_lid"/>
</dbReference>
<comment type="similarity">
    <text evidence="10 11 14 15">Belongs to the peptidase S16 family.</text>
</comment>
<dbReference type="GO" id="GO:0005524">
    <property type="term" value="F:ATP binding"/>
    <property type="evidence" value="ECO:0007669"/>
    <property type="project" value="UniProtKB-UniRule"/>
</dbReference>
<dbReference type="GO" id="GO:0043565">
    <property type="term" value="F:sequence-specific DNA binding"/>
    <property type="evidence" value="ECO:0007669"/>
    <property type="project" value="UniProtKB-UniRule"/>
</dbReference>
<dbReference type="RefSeq" id="WP_141198283.1">
    <property type="nucleotide sequence ID" value="NZ_CP041186.1"/>
</dbReference>
<name>A0A4Y6PU78_PERCE</name>
<dbReference type="PROSITE" id="PS51787">
    <property type="entry name" value="LON_N"/>
    <property type="match status" value="1"/>
</dbReference>
<evidence type="ECO:0000256" key="11">
    <source>
        <dbReference type="PIRNR" id="PIRNR001174"/>
    </source>
</evidence>
<dbReference type="Pfam" id="PF05362">
    <property type="entry name" value="Lon_C"/>
    <property type="match status" value="1"/>
</dbReference>
<evidence type="ECO:0000256" key="15">
    <source>
        <dbReference type="RuleBase" id="RU000591"/>
    </source>
</evidence>
<keyword evidence="20" id="KW-1185">Reference proteome</keyword>
<keyword evidence="4 10" id="KW-0547">Nucleotide-binding</keyword>
<dbReference type="Proteomes" id="UP000315995">
    <property type="component" value="Chromosome"/>
</dbReference>
<gene>
    <name evidence="10" type="primary">lon</name>
    <name evidence="19" type="ORF">FIV42_13930</name>
</gene>
<dbReference type="GO" id="GO:0034605">
    <property type="term" value="P:cellular response to heat"/>
    <property type="evidence" value="ECO:0007669"/>
    <property type="project" value="UniProtKB-UniRule"/>
</dbReference>
<dbReference type="FunFam" id="3.40.50.300:FF:000021">
    <property type="entry name" value="Lon protease homolog"/>
    <property type="match status" value="1"/>
</dbReference>
<dbReference type="EMBL" id="CP041186">
    <property type="protein sequence ID" value="QDG51803.1"/>
    <property type="molecule type" value="Genomic_DNA"/>
</dbReference>
<dbReference type="GO" id="GO:0005737">
    <property type="term" value="C:cytoplasm"/>
    <property type="evidence" value="ECO:0007669"/>
    <property type="project" value="UniProtKB-SubCell"/>
</dbReference>
<evidence type="ECO:0000256" key="8">
    <source>
        <dbReference type="ARBA" id="ARBA00023016"/>
    </source>
</evidence>
<dbReference type="InterPro" id="IPR003111">
    <property type="entry name" value="Lon_prtase_N"/>
</dbReference>
<dbReference type="CDD" id="cd19500">
    <property type="entry name" value="RecA-like_Lon"/>
    <property type="match status" value="1"/>
</dbReference>
<feature type="domain" description="Lon N-terminal" evidence="18">
    <location>
        <begin position="18"/>
        <end position="211"/>
    </location>
</feature>
<dbReference type="InterPro" id="IPR027543">
    <property type="entry name" value="Lon_bac"/>
</dbReference>
<dbReference type="HAMAP" id="MF_01973">
    <property type="entry name" value="lon_bact"/>
    <property type="match status" value="1"/>
</dbReference>
<evidence type="ECO:0000256" key="4">
    <source>
        <dbReference type="ARBA" id="ARBA00022741"/>
    </source>
</evidence>
<dbReference type="InterPro" id="IPR015947">
    <property type="entry name" value="PUA-like_sf"/>
</dbReference>
<dbReference type="Gene3D" id="1.20.58.1480">
    <property type="match status" value="1"/>
</dbReference>
<reference evidence="19 20" key="1">
    <citation type="submission" date="2019-06" db="EMBL/GenBank/DDBJ databases">
        <title>Persicimonas caeni gen. nov., sp. nov., a predatory bacterium isolated from solar saltern.</title>
        <authorList>
            <person name="Wang S."/>
        </authorList>
    </citation>
    <scope>NUCLEOTIDE SEQUENCE [LARGE SCALE GENOMIC DNA]</scope>
    <source>
        <strain evidence="19 20">YN101</strain>
    </source>
</reference>
<evidence type="ECO:0000256" key="16">
    <source>
        <dbReference type="SAM" id="MobiDB-lite"/>
    </source>
</evidence>
<dbReference type="PROSITE" id="PS01046">
    <property type="entry name" value="LON_SER"/>
    <property type="match status" value="1"/>
</dbReference>
<dbReference type="InterPro" id="IPR003959">
    <property type="entry name" value="ATPase_AAA_core"/>
</dbReference>
<evidence type="ECO:0000256" key="12">
    <source>
        <dbReference type="PIRSR" id="PIRSR001174-1"/>
    </source>
</evidence>
<accession>A0A4Y6PU78</accession>
<comment type="subcellular location">
    <subcellularLocation>
        <location evidence="1 10 11">Cytoplasm</location>
    </subcellularLocation>
</comment>
<protein>
    <recommendedName>
        <fullName evidence="10 11">Lon protease</fullName>
        <ecNumber evidence="10 11">3.4.21.53</ecNumber>
    </recommendedName>
    <alternativeName>
        <fullName evidence="10">ATP-dependent protease La</fullName>
    </alternativeName>
</protein>
<comment type="function">
    <text evidence="10">ATP-dependent serine protease that mediates the selective degradation of mutant and abnormal proteins as well as certain short-lived regulatory proteins. Required for cellular homeostasis and for survival from DNA damage and developmental changes induced by stress. Degrades polypeptides processively to yield small peptide fragments that are 5 to 10 amino acids long. Binds to DNA in a double-stranded, site-specific manner.</text>
</comment>
<dbReference type="GO" id="GO:0006515">
    <property type="term" value="P:protein quality control for misfolded or incompletely synthesized proteins"/>
    <property type="evidence" value="ECO:0007669"/>
    <property type="project" value="UniProtKB-UniRule"/>
</dbReference>
<keyword evidence="3 10" id="KW-0645">Protease</keyword>
<dbReference type="Gene3D" id="3.40.50.300">
    <property type="entry name" value="P-loop containing nucleotide triphosphate hydrolases"/>
    <property type="match status" value="1"/>
</dbReference>
<dbReference type="FunFam" id="1.20.5.5270:FF:000002">
    <property type="entry name" value="Lon protease homolog"/>
    <property type="match status" value="1"/>
</dbReference>
<dbReference type="Pfam" id="PF02190">
    <property type="entry name" value="LON_substr_bdg"/>
    <property type="match status" value="1"/>
</dbReference>
<dbReference type="GO" id="GO:0004176">
    <property type="term" value="F:ATP-dependent peptidase activity"/>
    <property type="evidence" value="ECO:0007669"/>
    <property type="project" value="UniProtKB-UniRule"/>
</dbReference>
<dbReference type="GO" id="GO:0016887">
    <property type="term" value="F:ATP hydrolysis activity"/>
    <property type="evidence" value="ECO:0007669"/>
    <property type="project" value="UniProtKB-UniRule"/>
</dbReference>
<dbReference type="OrthoDB" id="9803599at2"/>
<feature type="region of interest" description="Disordered" evidence="16">
    <location>
        <begin position="229"/>
        <end position="255"/>
    </location>
</feature>
<evidence type="ECO:0000256" key="14">
    <source>
        <dbReference type="PROSITE-ProRule" id="PRU01122"/>
    </source>
</evidence>
<dbReference type="InterPro" id="IPR008269">
    <property type="entry name" value="Lon_proteolytic"/>
</dbReference>
<evidence type="ECO:0000256" key="3">
    <source>
        <dbReference type="ARBA" id="ARBA00022670"/>
    </source>
</evidence>
<dbReference type="EC" id="3.4.21.53" evidence="10 11"/>
<dbReference type="Pfam" id="PF22667">
    <property type="entry name" value="Lon_lid"/>
    <property type="match status" value="1"/>
</dbReference>
<dbReference type="AlphaFoldDB" id="A0A4Y6PU78"/>
<evidence type="ECO:0000256" key="6">
    <source>
        <dbReference type="ARBA" id="ARBA00022825"/>
    </source>
</evidence>
<dbReference type="SMART" id="SM00382">
    <property type="entry name" value="AAA"/>
    <property type="match status" value="1"/>
</dbReference>
<dbReference type="InterPro" id="IPR008268">
    <property type="entry name" value="Peptidase_S16_AS"/>
</dbReference>
<proteinExistence type="evidence at transcript level"/>
<feature type="binding site" evidence="10 13">
    <location>
        <begin position="362"/>
        <end position="369"/>
    </location>
    <ligand>
        <name>ATP</name>
        <dbReference type="ChEBI" id="CHEBI:30616"/>
    </ligand>
</feature>
<evidence type="ECO:0000313" key="20">
    <source>
        <dbReference type="Proteomes" id="UP000315995"/>
    </source>
</evidence>
<dbReference type="PIRSF" id="PIRSF001174">
    <property type="entry name" value="Lon_proteas"/>
    <property type="match status" value="1"/>
</dbReference>
<evidence type="ECO:0000256" key="10">
    <source>
        <dbReference type="HAMAP-Rule" id="MF_01973"/>
    </source>
</evidence>
<feature type="active site" evidence="10 12">
    <location>
        <position position="729"/>
    </location>
</feature>
<dbReference type="InterPro" id="IPR020568">
    <property type="entry name" value="Ribosomal_Su5_D2-typ_SF"/>
</dbReference>